<evidence type="ECO:0000256" key="6">
    <source>
        <dbReference type="ARBA" id="ARBA00022723"/>
    </source>
</evidence>
<evidence type="ECO:0000256" key="3">
    <source>
        <dbReference type="ARBA" id="ARBA00019010"/>
    </source>
</evidence>
<dbReference type="GO" id="GO:0005524">
    <property type="term" value="F:ATP binding"/>
    <property type="evidence" value="ECO:0007669"/>
    <property type="project" value="UniProtKB-KW"/>
</dbReference>
<evidence type="ECO:0000256" key="5">
    <source>
        <dbReference type="ARBA" id="ARBA00022694"/>
    </source>
</evidence>
<sequence>MTTTRLSLPGPDATDAAGAALARHLAPGATVLLSGELGAGKTHLARAAIRALAGPEVEVVSPTFTLVQTYATPLGELWHADLYRIEDPSEVAETGLEDALGTAICLIEWPERMGVLPRDALRLSLRHDGDGRVLELAGGPRWDGLRAALAGAVHA</sequence>
<dbReference type="GO" id="GO:0002949">
    <property type="term" value="P:tRNA threonylcarbamoyladenosine modification"/>
    <property type="evidence" value="ECO:0007669"/>
    <property type="project" value="InterPro"/>
</dbReference>
<comment type="caution">
    <text evidence="11">The sequence shown here is derived from an EMBL/GenBank/DDBJ whole genome shotgun (WGS) entry which is preliminary data.</text>
</comment>
<evidence type="ECO:0000256" key="7">
    <source>
        <dbReference type="ARBA" id="ARBA00022741"/>
    </source>
</evidence>
<proteinExistence type="inferred from homology"/>
<evidence type="ECO:0000256" key="8">
    <source>
        <dbReference type="ARBA" id="ARBA00022840"/>
    </source>
</evidence>
<keyword evidence="9" id="KW-0460">Magnesium</keyword>
<evidence type="ECO:0000256" key="2">
    <source>
        <dbReference type="ARBA" id="ARBA00007599"/>
    </source>
</evidence>
<name>A0A2T0X2K7_9RHOB</name>
<keyword evidence="12" id="KW-1185">Reference proteome</keyword>
<keyword evidence="6" id="KW-0479">Metal-binding</keyword>
<comment type="similarity">
    <text evidence="2">Belongs to the TsaE family.</text>
</comment>
<keyword evidence="7" id="KW-0547">Nucleotide-binding</keyword>
<dbReference type="InterPro" id="IPR027417">
    <property type="entry name" value="P-loop_NTPase"/>
</dbReference>
<evidence type="ECO:0000256" key="4">
    <source>
        <dbReference type="ARBA" id="ARBA00022490"/>
    </source>
</evidence>
<dbReference type="Proteomes" id="UP000238801">
    <property type="component" value="Unassembled WGS sequence"/>
</dbReference>
<keyword evidence="5" id="KW-0819">tRNA processing</keyword>
<keyword evidence="4" id="KW-0963">Cytoplasm</keyword>
<dbReference type="OrthoDB" id="9800307at2"/>
<gene>
    <name evidence="11" type="ORF">BCF33_2034</name>
</gene>
<dbReference type="SUPFAM" id="SSF52540">
    <property type="entry name" value="P-loop containing nucleoside triphosphate hydrolases"/>
    <property type="match status" value="1"/>
</dbReference>
<dbReference type="NCBIfam" id="TIGR00150">
    <property type="entry name" value="T6A_YjeE"/>
    <property type="match status" value="1"/>
</dbReference>
<dbReference type="Pfam" id="PF02367">
    <property type="entry name" value="TsaE"/>
    <property type="match status" value="1"/>
</dbReference>
<accession>A0A2T0X2K7</accession>
<keyword evidence="8" id="KW-0067">ATP-binding</keyword>
<protein>
    <recommendedName>
        <fullName evidence="3">tRNA threonylcarbamoyladenosine biosynthesis protein TsaE</fullName>
    </recommendedName>
    <alternativeName>
        <fullName evidence="10">t(6)A37 threonylcarbamoyladenosine biosynthesis protein TsaE</fullName>
    </alternativeName>
</protein>
<evidence type="ECO:0000256" key="10">
    <source>
        <dbReference type="ARBA" id="ARBA00032441"/>
    </source>
</evidence>
<organism evidence="11 12">
    <name type="scientific">Hasllibacter halocynthiae</name>
    <dbReference type="NCBI Taxonomy" id="595589"/>
    <lineage>
        <taxon>Bacteria</taxon>
        <taxon>Pseudomonadati</taxon>
        <taxon>Pseudomonadota</taxon>
        <taxon>Alphaproteobacteria</taxon>
        <taxon>Rhodobacterales</taxon>
        <taxon>Roseobacteraceae</taxon>
        <taxon>Hasllibacter</taxon>
    </lineage>
</organism>
<dbReference type="PANTHER" id="PTHR33540">
    <property type="entry name" value="TRNA THREONYLCARBAMOYLADENOSINE BIOSYNTHESIS PROTEIN TSAE"/>
    <property type="match status" value="1"/>
</dbReference>
<reference evidence="11 12" key="1">
    <citation type="submission" date="2018-03" db="EMBL/GenBank/DDBJ databases">
        <title>Genomic Encyclopedia of Archaeal and Bacterial Type Strains, Phase II (KMG-II): from individual species to whole genera.</title>
        <authorList>
            <person name="Goeker M."/>
        </authorList>
    </citation>
    <scope>NUCLEOTIDE SEQUENCE [LARGE SCALE GENOMIC DNA]</scope>
    <source>
        <strain evidence="11 12">DSM 29318</strain>
    </source>
</reference>
<dbReference type="Gene3D" id="3.40.50.300">
    <property type="entry name" value="P-loop containing nucleotide triphosphate hydrolases"/>
    <property type="match status" value="1"/>
</dbReference>
<evidence type="ECO:0000313" key="11">
    <source>
        <dbReference type="EMBL" id="PRY93168.1"/>
    </source>
</evidence>
<dbReference type="EMBL" id="PVTT01000002">
    <property type="protein sequence ID" value="PRY93168.1"/>
    <property type="molecule type" value="Genomic_DNA"/>
</dbReference>
<evidence type="ECO:0000256" key="9">
    <source>
        <dbReference type="ARBA" id="ARBA00022842"/>
    </source>
</evidence>
<comment type="subcellular location">
    <subcellularLocation>
        <location evidence="1">Cytoplasm</location>
    </subcellularLocation>
</comment>
<evidence type="ECO:0000256" key="1">
    <source>
        <dbReference type="ARBA" id="ARBA00004496"/>
    </source>
</evidence>
<dbReference type="GO" id="GO:0005737">
    <property type="term" value="C:cytoplasm"/>
    <property type="evidence" value="ECO:0007669"/>
    <property type="project" value="UniProtKB-SubCell"/>
</dbReference>
<dbReference type="PANTHER" id="PTHR33540:SF2">
    <property type="entry name" value="TRNA THREONYLCARBAMOYLADENOSINE BIOSYNTHESIS PROTEIN TSAE"/>
    <property type="match status" value="1"/>
</dbReference>
<dbReference type="InterPro" id="IPR003442">
    <property type="entry name" value="T6A_TsaE"/>
</dbReference>
<dbReference type="GO" id="GO:0046872">
    <property type="term" value="F:metal ion binding"/>
    <property type="evidence" value="ECO:0007669"/>
    <property type="project" value="UniProtKB-KW"/>
</dbReference>
<evidence type="ECO:0000313" key="12">
    <source>
        <dbReference type="Proteomes" id="UP000238801"/>
    </source>
</evidence>
<dbReference type="RefSeq" id="WP_106160782.1">
    <property type="nucleotide sequence ID" value="NZ_PVTT01000002.1"/>
</dbReference>
<dbReference type="AlphaFoldDB" id="A0A2T0X2K7"/>